<dbReference type="Proteomes" id="UP000026682">
    <property type="component" value="Unassembled WGS sequence"/>
</dbReference>
<dbReference type="Pfam" id="PF01812">
    <property type="entry name" value="5-FTHF_cyc-lig"/>
    <property type="match status" value="1"/>
</dbReference>
<dbReference type="EMBL" id="JFZZ01000136">
    <property type="protein sequence ID" value="KAK87430.1"/>
    <property type="molecule type" value="Genomic_DNA"/>
</dbReference>
<dbReference type="InterPro" id="IPR024185">
    <property type="entry name" value="FTHF_cligase-like_sf"/>
</dbReference>
<dbReference type="GO" id="GO:0009396">
    <property type="term" value="P:folic acid-containing compound biosynthetic process"/>
    <property type="evidence" value="ECO:0007669"/>
    <property type="project" value="TreeGrafter"/>
</dbReference>
<dbReference type="Gene3D" id="3.40.50.10420">
    <property type="entry name" value="NagB/RpiA/CoA transferase-like"/>
    <property type="match status" value="1"/>
</dbReference>
<dbReference type="InterPro" id="IPR002698">
    <property type="entry name" value="FTHF_cligase"/>
</dbReference>
<evidence type="ECO:0000313" key="6">
    <source>
        <dbReference type="EMBL" id="KAK87430.1"/>
    </source>
</evidence>
<dbReference type="PANTHER" id="PTHR23407:SF1">
    <property type="entry name" value="5-FORMYLTETRAHYDROFOLATE CYCLO-LIGASE"/>
    <property type="match status" value="1"/>
</dbReference>
<keyword evidence="2 4" id="KW-0547">Nucleotide-binding</keyword>
<evidence type="ECO:0000256" key="2">
    <source>
        <dbReference type="ARBA" id="ARBA00022741"/>
    </source>
</evidence>
<evidence type="ECO:0000256" key="1">
    <source>
        <dbReference type="ARBA" id="ARBA00010638"/>
    </source>
</evidence>
<organism evidence="6 7">
    <name type="scientific">Bordetella holmesii CDC-H585-BH</name>
    <dbReference type="NCBI Taxonomy" id="1331206"/>
    <lineage>
        <taxon>Bacteria</taxon>
        <taxon>Pseudomonadati</taxon>
        <taxon>Pseudomonadota</taxon>
        <taxon>Betaproteobacteria</taxon>
        <taxon>Burkholderiales</taxon>
        <taxon>Alcaligenaceae</taxon>
        <taxon>Bordetella</taxon>
    </lineage>
</organism>
<comment type="caution">
    <text evidence="6">The sequence shown here is derived from an EMBL/GenBank/DDBJ whole genome shotgun (WGS) entry which is preliminary data.</text>
</comment>
<dbReference type="AlphaFoldDB" id="A0A158M1G6"/>
<protein>
    <recommendedName>
        <fullName evidence="5">5-formyltetrahydrofolate cyclo-ligase</fullName>
        <ecNumber evidence="5">6.3.3.2</ecNumber>
    </recommendedName>
</protein>
<reference evidence="6 7" key="1">
    <citation type="submission" date="2014-03" db="EMBL/GenBank/DDBJ databases">
        <title>Genome sequence of Bordetella holmseii.</title>
        <authorList>
            <person name="Harvill E."/>
            <person name="Goodfield L.L."/>
            <person name="Ivanov Y."/>
            <person name="Meyer J.A."/>
            <person name="Newth C."/>
            <person name="Cassiday P."/>
            <person name="Tondella M.L."/>
            <person name="Liao P."/>
            <person name="Zimmerman J."/>
            <person name="Meert K."/>
            <person name="Wessel D."/>
            <person name="Berger J."/>
            <person name="Dean J.M."/>
            <person name="Holubkov R."/>
            <person name="Burr J."/>
            <person name="Liu T."/>
            <person name="Brinkac L.M."/>
            <person name="Sanka R."/>
            <person name="Kim M."/>
            <person name="Losada L."/>
        </authorList>
    </citation>
    <scope>NUCLEOTIDE SEQUENCE [LARGE SCALE GENOMIC DNA]</scope>
    <source>
        <strain evidence="6 7">CDC-H585-BH</strain>
    </source>
</reference>
<comment type="catalytic activity">
    <reaction evidence="5">
        <text>(6S)-5-formyl-5,6,7,8-tetrahydrofolate + ATP = (6R)-5,10-methenyltetrahydrofolate + ADP + phosphate</text>
        <dbReference type="Rhea" id="RHEA:10488"/>
        <dbReference type="ChEBI" id="CHEBI:30616"/>
        <dbReference type="ChEBI" id="CHEBI:43474"/>
        <dbReference type="ChEBI" id="CHEBI:57455"/>
        <dbReference type="ChEBI" id="CHEBI:57457"/>
        <dbReference type="ChEBI" id="CHEBI:456216"/>
        <dbReference type="EC" id="6.3.3.2"/>
    </reaction>
</comment>
<evidence type="ECO:0000256" key="5">
    <source>
        <dbReference type="RuleBase" id="RU361279"/>
    </source>
</evidence>
<proteinExistence type="inferred from homology"/>
<comment type="similarity">
    <text evidence="1 5">Belongs to the 5-formyltetrahydrofolate cyclo-ligase family.</text>
</comment>
<dbReference type="InterPro" id="IPR037171">
    <property type="entry name" value="NagB/RpiA_transferase-like"/>
</dbReference>
<name>A0A158M1G6_9BORD</name>
<keyword evidence="6" id="KW-0436">Ligase</keyword>
<dbReference type="PIRSF" id="PIRSF006806">
    <property type="entry name" value="FTHF_cligase"/>
    <property type="match status" value="1"/>
</dbReference>
<keyword evidence="3 4" id="KW-0067">ATP-binding</keyword>
<keyword evidence="5" id="KW-0479">Metal-binding</keyword>
<comment type="cofactor">
    <cofactor evidence="5">
        <name>Mg(2+)</name>
        <dbReference type="ChEBI" id="CHEBI:18420"/>
    </cofactor>
</comment>
<evidence type="ECO:0000313" key="7">
    <source>
        <dbReference type="Proteomes" id="UP000026682"/>
    </source>
</evidence>
<sequence length="225" mass="24353">MQTPNTGENTAVTLRARLRRLRAGVPENQRSRSALLMRGRLFTWLNVARERSAILGRPLQSVAAFWPMAEEPDLRPLLQQWADNGITVALPVVQGADRPLEFHRWLPHEPMRAGAYGISEPQSGAIVLPDVVLVPTLGYTAQAERLGYGGGYYDRTLAALTAAGHPYTAIGIAWDEGLLPSDYTPAAHDIPLAAVLTPSGWVPEAPLETGGLSAGQGTVFSRTLR</sequence>
<accession>A0A158M1G6</accession>
<dbReference type="GO" id="GO:0046872">
    <property type="term" value="F:metal ion binding"/>
    <property type="evidence" value="ECO:0007669"/>
    <property type="project" value="UniProtKB-KW"/>
</dbReference>
<dbReference type="RefSeq" id="WP_005016917.1">
    <property type="nucleotide sequence ID" value="NZ_JFZZ01000136.1"/>
</dbReference>
<dbReference type="GO" id="GO:0030272">
    <property type="term" value="F:5-formyltetrahydrofolate cyclo-ligase activity"/>
    <property type="evidence" value="ECO:0007669"/>
    <property type="project" value="UniProtKB-EC"/>
</dbReference>
<keyword evidence="5" id="KW-0460">Magnesium</keyword>
<feature type="binding site" evidence="4">
    <location>
        <position position="71"/>
    </location>
    <ligand>
        <name>substrate</name>
    </ligand>
</feature>
<dbReference type="EC" id="6.3.3.2" evidence="5"/>
<dbReference type="SUPFAM" id="SSF100950">
    <property type="entry name" value="NagB/RpiA/CoA transferase-like"/>
    <property type="match status" value="1"/>
</dbReference>
<dbReference type="GO" id="GO:0005524">
    <property type="term" value="F:ATP binding"/>
    <property type="evidence" value="ECO:0007669"/>
    <property type="project" value="UniProtKB-KW"/>
</dbReference>
<dbReference type="PANTHER" id="PTHR23407">
    <property type="entry name" value="ATPASE INHIBITOR/5-FORMYLTETRAHYDROFOLATE CYCLO-LIGASE"/>
    <property type="match status" value="1"/>
</dbReference>
<dbReference type="STRING" id="35814.BBB42_17345"/>
<evidence type="ECO:0000256" key="4">
    <source>
        <dbReference type="PIRSR" id="PIRSR006806-1"/>
    </source>
</evidence>
<dbReference type="GeneID" id="93121931"/>
<dbReference type="NCBIfam" id="TIGR02727">
    <property type="entry name" value="MTHFS_bact"/>
    <property type="match status" value="1"/>
</dbReference>
<feature type="binding site" evidence="4">
    <location>
        <begin position="145"/>
        <end position="153"/>
    </location>
    <ligand>
        <name>ATP</name>
        <dbReference type="ChEBI" id="CHEBI:30616"/>
    </ligand>
</feature>
<evidence type="ECO:0000256" key="3">
    <source>
        <dbReference type="ARBA" id="ARBA00022840"/>
    </source>
</evidence>
<gene>
    <name evidence="6" type="ORF">L497_2902</name>
</gene>
<dbReference type="GO" id="GO:0035999">
    <property type="term" value="P:tetrahydrofolate interconversion"/>
    <property type="evidence" value="ECO:0007669"/>
    <property type="project" value="TreeGrafter"/>
</dbReference>
<dbReference type="PATRIC" id="fig|1331206.3.peg.3199"/>